<dbReference type="PANTHER" id="PTHR47944">
    <property type="entry name" value="CYTOCHROME P450 98A9"/>
    <property type="match status" value="1"/>
</dbReference>
<dbReference type="GO" id="GO:0004497">
    <property type="term" value="F:monooxygenase activity"/>
    <property type="evidence" value="ECO:0007669"/>
    <property type="project" value="UniProtKB-KW"/>
</dbReference>
<reference evidence="14 15" key="1">
    <citation type="submission" date="2021-01" db="EMBL/GenBank/DDBJ databases">
        <title>Adiantum capillus-veneris genome.</title>
        <authorList>
            <person name="Fang Y."/>
            <person name="Liao Q."/>
        </authorList>
    </citation>
    <scope>NUCLEOTIDE SEQUENCE [LARGE SCALE GENOMIC DNA]</scope>
    <source>
        <strain evidence="14">H3</strain>
        <tissue evidence="14">Leaf</tissue>
    </source>
</reference>
<evidence type="ECO:0000256" key="10">
    <source>
        <dbReference type="ARBA" id="ARBA00023136"/>
    </source>
</evidence>
<evidence type="ECO:0000256" key="4">
    <source>
        <dbReference type="ARBA" id="ARBA00022617"/>
    </source>
</evidence>
<evidence type="ECO:0000313" key="15">
    <source>
        <dbReference type="Proteomes" id="UP000886520"/>
    </source>
</evidence>
<keyword evidence="15" id="KW-1185">Reference proteome</keyword>
<evidence type="ECO:0000256" key="1">
    <source>
        <dbReference type="ARBA" id="ARBA00001971"/>
    </source>
</evidence>
<comment type="similarity">
    <text evidence="3 12">Belongs to the cytochrome P450 family.</text>
</comment>
<dbReference type="InterPro" id="IPR002401">
    <property type="entry name" value="Cyt_P450_E_grp-I"/>
</dbReference>
<dbReference type="GO" id="GO:0044550">
    <property type="term" value="P:secondary metabolite biosynthetic process"/>
    <property type="evidence" value="ECO:0007669"/>
    <property type="project" value="UniProtKB-ARBA"/>
</dbReference>
<dbReference type="SUPFAM" id="SSF48264">
    <property type="entry name" value="Cytochrome P450"/>
    <property type="match status" value="1"/>
</dbReference>
<dbReference type="AlphaFoldDB" id="A0A9D4V5T4"/>
<feature type="transmembrane region" description="Helical" evidence="13">
    <location>
        <begin position="20"/>
        <end position="44"/>
    </location>
</feature>
<dbReference type="Pfam" id="PF00067">
    <property type="entry name" value="p450"/>
    <property type="match status" value="1"/>
</dbReference>
<comment type="caution">
    <text evidence="14">The sequence shown here is derived from an EMBL/GenBank/DDBJ whole genome shotgun (WGS) entry which is preliminary data.</text>
</comment>
<evidence type="ECO:0000256" key="7">
    <source>
        <dbReference type="ARBA" id="ARBA00022989"/>
    </source>
</evidence>
<dbReference type="InterPro" id="IPR017972">
    <property type="entry name" value="Cyt_P450_CS"/>
</dbReference>
<evidence type="ECO:0000313" key="14">
    <source>
        <dbReference type="EMBL" id="KAI5080356.1"/>
    </source>
</evidence>
<dbReference type="InterPro" id="IPR001128">
    <property type="entry name" value="Cyt_P450"/>
</dbReference>
<name>A0A9D4V5T4_ADICA</name>
<evidence type="ECO:0008006" key="16">
    <source>
        <dbReference type="Google" id="ProtNLM"/>
    </source>
</evidence>
<dbReference type="PRINTS" id="PR00385">
    <property type="entry name" value="P450"/>
</dbReference>
<evidence type="ECO:0000256" key="3">
    <source>
        <dbReference type="ARBA" id="ARBA00010617"/>
    </source>
</evidence>
<sequence>MNYGDMASDEMRLLLSRLHPYQNVAVAVLAAAVVWAALSVVLVLGSRRRKLPPGPRAWPLIGNLHLLGAMPHQSLAKLAQNYGPLMSIWLGSYLYVVASTPEMAKALLQTHDSTFASRPSIAATVHMLFHNSDMAFALYGPYWKLIRRVCLTHIFHPRRLDSFSPIRLQEARDLLRNINRSCSYGGSPVPVRLRLQEAANNIISRIALNKKYTELSSAGSTHDLIALIDETMLLLGVPNIGDFIPSLAWMDLQGWERRMKVVGAKVQQAMGEIIKQRRAERLSGLPAADRPHIDQQDLLDVLLAAASEEKEEQITDDNITAVIMDMYLGGTGTIAITAEWAMAELLRNPEVLKKAQDEIDMVVGRERLVEDEDVQEKLPYLRAVLKETFRLHPVAPLLLPRESMQACTVGGYQLPARTRAYVNVYAVGRDPGTWEEPLAFRPERFVGSDVEENGQQFQLLPFGAGRRRCIALELGLLNLRLFLARLLQAFEWSPAAAHAERLDMSELFGLNVMLAQPLTAHVSPRVSPTLYM</sequence>
<keyword evidence="6 11" id="KW-0479">Metal-binding</keyword>
<keyword evidence="5 13" id="KW-0812">Transmembrane</keyword>
<dbReference type="GO" id="GO:0005506">
    <property type="term" value="F:iron ion binding"/>
    <property type="evidence" value="ECO:0007669"/>
    <property type="project" value="InterPro"/>
</dbReference>
<evidence type="ECO:0000256" key="8">
    <source>
        <dbReference type="ARBA" id="ARBA00023002"/>
    </source>
</evidence>
<feature type="binding site" description="axial binding residue" evidence="11">
    <location>
        <position position="469"/>
    </location>
    <ligand>
        <name>heme</name>
        <dbReference type="ChEBI" id="CHEBI:30413"/>
    </ligand>
    <ligandPart>
        <name>Fe</name>
        <dbReference type="ChEBI" id="CHEBI:18248"/>
    </ligandPart>
</feature>
<proteinExistence type="inferred from homology"/>
<gene>
    <name evidence="14" type="ORF">GOP47_0005835</name>
</gene>
<organism evidence="14 15">
    <name type="scientific">Adiantum capillus-veneris</name>
    <name type="common">Maidenhair fern</name>
    <dbReference type="NCBI Taxonomy" id="13818"/>
    <lineage>
        <taxon>Eukaryota</taxon>
        <taxon>Viridiplantae</taxon>
        <taxon>Streptophyta</taxon>
        <taxon>Embryophyta</taxon>
        <taxon>Tracheophyta</taxon>
        <taxon>Polypodiopsida</taxon>
        <taxon>Polypodiidae</taxon>
        <taxon>Polypodiales</taxon>
        <taxon>Pteridineae</taxon>
        <taxon>Pteridaceae</taxon>
        <taxon>Vittarioideae</taxon>
        <taxon>Adiantum</taxon>
    </lineage>
</organism>
<dbReference type="FunFam" id="1.10.630.10:FF:000097">
    <property type="entry name" value="Cytochrome P-450 19"/>
    <property type="match status" value="1"/>
</dbReference>
<keyword evidence="12" id="KW-0503">Monooxygenase</keyword>
<dbReference type="Gene3D" id="1.10.630.10">
    <property type="entry name" value="Cytochrome P450"/>
    <property type="match status" value="1"/>
</dbReference>
<keyword evidence="8 12" id="KW-0560">Oxidoreductase</keyword>
<dbReference type="CDD" id="cd20618">
    <property type="entry name" value="CYP71_clan"/>
    <property type="match status" value="1"/>
</dbReference>
<evidence type="ECO:0000256" key="2">
    <source>
        <dbReference type="ARBA" id="ARBA00004167"/>
    </source>
</evidence>
<evidence type="ECO:0000256" key="11">
    <source>
        <dbReference type="PIRSR" id="PIRSR602401-1"/>
    </source>
</evidence>
<dbReference type="GO" id="GO:0016020">
    <property type="term" value="C:membrane"/>
    <property type="evidence" value="ECO:0007669"/>
    <property type="project" value="UniProtKB-SubCell"/>
</dbReference>
<dbReference type="EMBL" id="JABFUD020000005">
    <property type="protein sequence ID" value="KAI5080356.1"/>
    <property type="molecule type" value="Genomic_DNA"/>
</dbReference>
<keyword evidence="7 13" id="KW-1133">Transmembrane helix</keyword>
<dbReference type="GO" id="GO:0016705">
    <property type="term" value="F:oxidoreductase activity, acting on paired donors, with incorporation or reduction of molecular oxygen"/>
    <property type="evidence" value="ECO:0007669"/>
    <property type="project" value="InterPro"/>
</dbReference>
<dbReference type="OrthoDB" id="2789670at2759"/>
<keyword evidence="9 11" id="KW-0408">Iron</keyword>
<protein>
    <recommendedName>
        <fullName evidence="16">Cytochrome P450</fullName>
    </recommendedName>
</protein>
<dbReference type="InterPro" id="IPR036396">
    <property type="entry name" value="Cyt_P450_sf"/>
</dbReference>
<evidence type="ECO:0000256" key="12">
    <source>
        <dbReference type="RuleBase" id="RU000461"/>
    </source>
</evidence>
<keyword evidence="10 13" id="KW-0472">Membrane</keyword>
<dbReference type="PANTHER" id="PTHR47944:SF4">
    <property type="entry name" value="OS09G0441700 PROTEIN"/>
    <property type="match status" value="1"/>
</dbReference>
<accession>A0A9D4V5T4</accession>
<comment type="subcellular location">
    <subcellularLocation>
        <location evidence="2">Membrane</location>
        <topology evidence="2">Single-pass membrane protein</topology>
    </subcellularLocation>
</comment>
<dbReference type="Proteomes" id="UP000886520">
    <property type="component" value="Chromosome 5"/>
</dbReference>
<dbReference type="PRINTS" id="PR00463">
    <property type="entry name" value="EP450I"/>
</dbReference>
<evidence type="ECO:0000256" key="13">
    <source>
        <dbReference type="SAM" id="Phobius"/>
    </source>
</evidence>
<dbReference type="GO" id="GO:0020037">
    <property type="term" value="F:heme binding"/>
    <property type="evidence" value="ECO:0007669"/>
    <property type="project" value="InterPro"/>
</dbReference>
<evidence type="ECO:0000256" key="5">
    <source>
        <dbReference type="ARBA" id="ARBA00022692"/>
    </source>
</evidence>
<evidence type="ECO:0000256" key="9">
    <source>
        <dbReference type="ARBA" id="ARBA00023004"/>
    </source>
</evidence>
<keyword evidence="4 11" id="KW-0349">Heme</keyword>
<evidence type="ECO:0000256" key="6">
    <source>
        <dbReference type="ARBA" id="ARBA00022723"/>
    </source>
</evidence>
<comment type="cofactor">
    <cofactor evidence="1 11">
        <name>heme</name>
        <dbReference type="ChEBI" id="CHEBI:30413"/>
    </cofactor>
</comment>
<dbReference type="PROSITE" id="PS00086">
    <property type="entry name" value="CYTOCHROME_P450"/>
    <property type="match status" value="1"/>
</dbReference>